<keyword evidence="1" id="KW-0472">Membrane</keyword>
<dbReference type="EnsemblPlants" id="QL01p050108:mrna">
    <property type="protein sequence ID" value="QL01p050108:mrna:CDS:1"/>
    <property type="gene ID" value="QL01p050108"/>
</dbReference>
<dbReference type="AlphaFoldDB" id="A0A7N2QY06"/>
<dbReference type="InParanoid" id="A0A7N2QY06"/>
<name>A0A7N2QY06_QUELO</name>
<proteinExistence type="predicted"/>
<dbReference type="OMA" id="DKYCVKR"/>
<feature type="transmembrane region" description="Helical" evidence="1">
    <location>
        <begin position="81"/>
        <end position="102"/>
    </location>
</feature>
<accession>A0A7N2QY06</accession>
<dbReference type="PANTHER" id="PTHR34115">
    <property type="entry name" value="PROTEIN, PUTATIVE-RELATED"/>
    <property type="match status" value="1"/>
</dbReference>
<dbReference type="InterPro" id="IPR053258">
    <property type="entry name" value="Ca-permeable_cation_channel"/>
</dbReference>
<keyword evidence="1" id="KW-0812">Transmembrane</keyword>
<dbReference type="EMBL" id="LRBV02000001">
    <property type="status" value="NOT_ANNOTATED_CDS"/>
    <property type="molecule type" value="Genomic_DNA"/>
</dbReference>
<dbReference type="Proteomes" id="UP000594261">
    <property type="component" value="Chromosome 1"/>
</dbReference>
<feature type="transmembrane region" description="Helical" evidence="1">
    <location>
        <begin position="50"/>
        <end position="69"/>
    </location>
</feature>
<evidence type="ECO:0000313" key="2">
    <source>
        <dbReference type="EnsemblPlants" id="QL01p050108:mrna:CDS:1"/>
    </source>
</evidence>
<evidence type="ECO:0000256" key="1">
    <source>
        <dbReference type="SAM" id="Phobius"/>
    </source>
</evidence>
<sequence>MESVASANTFLGHQWRRVFSHAQFPFSVTFNILRCNIAQQRLTTPSSRHAILVFVVPIIISLIEVKYQGKHDYPFETHPKTIMVAIVTLLLYCLAYGAELAFSPQRTTSKCARLLCSFMNLFGSLSLASFASIWLPDCLQFILYIVYILLSM</sequence>
<keyword evidence="3" id="KW-1185">Reference proteome</keyword>
<dbReference type="PANTHER" id="PTHR34115:SF5">
    <property type="entry name" value="PROTEIN, PUTATIVE-RELATED"/>
    <property type="match status" value="1"/>
</dbReference>
<dbReference type="Gramene" id="QL01p050108:mrna">
    <property type="protein sequence ID" value="QL01p050108:mrna:CDS:1"/>
    <property type="gene ID" value="QL01p050108"/>
</dbReference>
<evidence type="ECO:0000313" key="3">
    <source>
        <dbReference type="Proteomes" id="UP000594261"/>
    </source>
</evidence>
<reference evidence="2 3" key="1">
    <citation type="journal article" date="2016" name="G3 (Bethesda)">
        <title>First Draft Assembly and Annotation of the Genome of a California Endemic Oak Quercus lobata Nee (Fagaceae).</title>
        <authorList>
            <person name="Sork V.L."/>
            <person name="Fitz-Gibbon S.T."/>
            <person name="Puiu D."/>
            <person name="Crepeau M."/>
            <person name="Gugger P.F."/>
            <person name="Sherman R."/>
            <person name="Stevens K."/>
            <person name="Langley C.H."/>
            <person name="Pellegrini M."/>
            <person name="Salzberg S.L."/>
        </authorList>
    </citation>
    <scope>NUCLEOTIDE SEQUENCE [LARGE SCALE GENOMIC DNA]</scope>
    <source>
        <strain evidence="2 3">cv. SW786</strain>
    </source>
</reference>
<organism evidence="2 3">
    <name type="scientific">Quercus lobata</name>
    <name type="common">Valley oak</name>
    <dbReference type="NCBI Taxonomy" id="97700"/>
    <lineage>
        <taxon>Eukaryota</taxon>
        <taxon>Viridiplantae</taxon>
        <taxon>Streptophyta</taxon>
        <taxon>Embryophyta</taxon>
        <taxon>Tracheophyta</taxon>
        <taxon>Spermatophyta</taxon>
        <taxon>Magnoliopsida</taxon>
        <taxon>eudicotyledons</taxon>
        <taxon>Gunneridae</taxon>
        <taxon>Pentapetalae</taxon>
        <taxon>rosids</taxon>
        <taxon>fabids</taxon>
        <taxon>Fagales</taxon>
        <taxon>Fagaceae</taxon>
        <taxon>Quercus</taxon>
    </lineage>
</organism>
<keyword evidence="1" id="KW-1133">Transmembrane helix</keyword>
<reference evidence="2" key="2">
    <citation type="submission" date="2021-01" db="UniProtKB">
        <authorList>
            <consortium name="EnsemblPlants"/>
        </authorList>
    </citation>
    <scope>IDENTIFICATION</scope>
</reference>
<protein>
    <submittedName>
        <fullName evidence="2">Uncharacterized protein</fullName>
    </submittedName>
</protein>